<dbReference type="GO" id="GO:0006412">
    <property type="term" value="P:translation"/>
    <property type="evidence" value="ECO:0007669"/>
    <property type="project" value="TreeGrafter"/>
</dbReference>
<keyword evidence="1 3" id="KW-0963">Cytoplasm</keyword>
<evidence type="ECO:0000256" key="1">
    <source>
        <dbReference type="ARBA" id="ARBA00022490"/>
    </source>
</evidence>
<dbReference type="HAMAP" id="MF_01077">
    <property type="entry name" value="RimP"/>
    <property type="match status" value="1"/>
</dbReference>
<evidence type="ECO:0000256" key="2">
    <source>
        <dbReference type="ARBA" id="ARBA00022517"/>
    </source>
</evidence>
<evidence type="ECO:0000313" key="7">
    <source>
        <dbReference type="Proteomes" id="UP000005723"/>
    </source>
</evidence>
<gene>
    <name evidence="3" type="primary">rimP</name>
    <name evidence="6" type="ORF">HMPREF0758_0806</name>
</gene>
<feature type="domain" description="Ribosome maturation factor RimP N-terminal" evidence="4">
    <location>
        <begin position="49"/>
        <end position="119"/>
    </location>
</feature>
<dbReference type="InterPro" id="IPR035956">
    <property type="entry name" value="RimP_N_sf"/>
</dbReference>
<dbReference type="InterPro" id="IPR036847">
    <property type="entry name" value="RimP_C_sf"/>
</dbReference>
<dbReference type="Gene3D" id="2.30.30.180">
    <property type="entry name" value="Ribosome maturation factor RimP, C-terminal domain"/>
    <property type="match status" value="1"/>
</dbReference>
<dbReference type="SUPFAM" id="SSF74942">
    <property type="entry name" value="YhbC-like, C-terminal domain"/>
    <property type="match status" value="1"/>
</dbReference>
<protein>
    <recommendedName>
        <fullName evidence="3">Ribosome maturation factor RimP</fullName>
    </recommendedName>
</protein>
<dbReference type="InterPro" id="IPR028989">
    <property type="entry name" value="RimP_N"/>
</dbReference>
<proteinExistence type="inferred from homology"/>
<dbReference type="PANTHER" id="PTHR33867">
    <property type="entry name" value="RIBOSOME MATURATION FACTOR RIMP"/>
    <property type="match status" value="1"/>
</dbReference>
<feature type="domain" description="Ribosome maturation factor RimP C-terminal" evidence="5">
    <location>
        <begin position="122"/>
        <end position="187"/>
    </location>
</feature>
<organism evidence="6 7">
    <name type="scientific">Serratia odorifera DSM 4582</name>
    <dbReference type="NCBI Taxonomy" id="667129"/>
    <lineage>
        <taxon>Bacteria</taxon>
        <taxon>Pseudomonadati</taxon>
        <taxon>Pseudomonadota</taxon>
        <taxon>Gammaproteobacteria</taxon>
        <taxon>Enterobacterales</taxon>
        <taxon>Yersiniaceae</taxon>
        <taxon>Serratia</taxon>
    </lineage>
</organism>
<dbReference type="GO" id="GO:0000028">
    <property type="term" value="P:ribosomal small subunit assembly"/>
    <property type="evidence" value="ECO:0007669"/>
    <property type="project" value="TreeGrafter"/>
</dbReference>
<keyword evidence="2 3" id="KW-0690">Ribosome biogenesis</keyword>
<evidence type="ECO:0000256" key="3">
    <source>
        <dbReference type="HAMAP-Rule" id="MF_01077"/>
    </source>
</evidence>
<keyword evidence="7" id="KW-1185">Reference proteome</keyword>
<comment type="subcellular location">
    <subcellularLocation>
        <location evidence="3">Cytoplasm</location>
    </subcellularLocation>
</comment>
<evidence type="ECO:0000259" key="4">
    <source>
        <dbReference type="Pfam" id="PF02576"/>
    </source>
</evidence>
<dbReference type="FunFam" id="3.30.300.70:FF:000001">
    <property type="entry name" value="Ribosome maturation factor RimP"/>
    <property type="match status" value="1"/>
</dbReference>
<name>D4DY23_SEROD</name>
<dbReference type="NCBIfam" id="NF000927">
    <property type="entry name" value="PRK00092.1-1"/>
    <property type="match status" value="1"/>
</dbReference>
<reference evidence="6 7" key="1">
    <citation type="submission" date="2010-01" db="EMBL/GenBank/DDBJ databases">
        <authorList>
            <person name="Muzny D."/>
            <person name="Qin X."/>
            <person name="Deng J."/>
            <person name="Jiang H."/>
            <person name="Liu Y."/>
            <person name="Qu J."/>
            <person name="Song X.-Z."/>
            <person name="Zhang L."/>
            <person name="Thornton R."/>
            <person name="Coyle M."/>
            <person name="Francisco L."/>
            <person name="Jackson L."/>
            <person name="Javaid M."/>
            <person name="Korchina V."/>
            <person name="Kovar C."/>
            <person name="Mata R."/>
            <person name="Mathew T."/>
            <person name="Ngo R."/>
            <person name="Nguyen L."/>
            <person name="Nguyen N."/>
            <person name="Okwuonu G."/>
            <person name="Ongeri F."/>
            <person name="Pham C."/>
            <person name="Simmons D."/>
            <person name="Wilczek-Boney K."/>
            <person name="Hale W."/>
            <person name="Jakkamsetti A."/>
            <person name="Pham P."/>
            <person name="Ruth R."/>
            <person name="San Lucas F."/>
            <person name="Warren J."/>
            <person name="Zhang J."/>
            <person name="Zhao Z."/>
            <person name="Zhou C."/>
            <person name="Zhu D."/>
            <person name="Lee S."/>
            <person name="Bess C."/>
            <person name="Blankenburg K."/>
            <person name="Forbes L."/>
            <person name="Fu Q."/>
            <person name="Gubbala S."/>
            <person name="Hirani K."/>
            <person name="Jayaseelan J.C."/>
            <person name="Lara F."/>
            <person name="Munidasa M."/>
            <person name="Palculict T."/>
            <person name="Patil S."/>
            <person name="Pu L.-L."/>
            <person name="Saada N."/>
            <person name="Tang L."/>
            <person name="Weissenberger G."/>
            <person name="Zhu Y."/>
            <person name="Hemphill L."/>
            <person name="Shang Y."/>
            <person name="Youmans B."/>
            <person name="Ayvaz T."/>
            <person name="Ross M."/>
            <person name="Santibanez J."/>
            <person name="Aqrawi P."/>
            <person name="Gross S."/>
            <person name="Joshi V."/>
            <person name="Fowler G."/>
            <person name="Nazareth L."/>
            <person name="Reid J."/>
            <person name="Worley K."/>
            <person name="Petrosino J."/>
            <person name="Highlander S."/>
            <person name="Gibbs R."/>
        </authorList>
    </citation>
    <scope>NUCLEOTIDE SEQUENCE [LARGE SCALE GENOMIC DNA]</scope>
    <source>
        <strain evidence="6 7">DSM 4582</strain>
    </source>
</reference>
<dbReference type="STRING" id="667129.HMPREF0758_0806"/>
<dbReference type="SUPFAM" id="SSF75420">
    <property type="entry name" value="YhbC-like, N-terminal domain"/>
    <property type="match status" value="1"/>
</dbReference>
<dbReference type="CDD" id="cd01734">
    <property type="entry name" value="YlxS_C"/>
    <property type="match status" value="1"/>
</dbReference>
<dbReference type="AlphaFoldDB" id="D4DY23"/>
<comment type="function">
    <text evidence="3">Required for maturation of 30S ribosomal subunits.</text>
</comment>
<dbReference type="EMBL" id="ADBY01000017">
    <property type="protein sequence ID" value="EFE97515.1"/>
    <property type="molecule type" value="Genomic_DNA"/>
</dbReference>
<evidence type="ECO:0000259" key="5">
    <source>
        <dbReference type="Pfam" id="PF17384"/>
    </source>
</evidence>
<dbReference type="HOGENOM" id="CLU_070525_1_1_6"/>
<sequence length="187" mass="21017">MRQTGSSCIKPRIFGVFVIWQQNHWAIKPFFYVLGVGLSTLEQKLTEMLSAPVEALGFELVGIEFIRARQSTLRIYIDSENGINVDDCADVSHQVSAVLDVEDPVTVAYNLEVSSPGLDRPMFTAEHYTRFLGEEVSLVLRMAVQNRRKWQGIIKSVEGEMITVTVDGKDEVFALSNIQKANLVPHF</sequence>
<comment type="similarity">
    <text evidence="3">Belongs to the RimP family.</text>
</comment>
<dbReference type="Pfam" id="PF02576">
    <property type="entry name" value="RimP_N"/>
    <property type="match status" value="1"/>
</dbReference>
<comment type="caution">
    <text evidence="6">The sequence shown here is derived from an EMBL/GenBank/DDBJ whole genome shotgun (WGS) entry which is preliminary data.</text>
</comment>
<dbReference type="FunFam" id="2.30.30.180:FF:000001">
    <property type="entry name" value="Ribosome maturation factor RimP"/>
    <property type="match status" value="1"/>
</dbReference>
<evidence type="ECO:0000313" key="6">
    <source>
        <dbReference type="EMBL" id="EFE97515.1"/>
    </source>
</evidence>
<dbReference type="InterPro" id="IPR028998">
    <property type="entry name" value="RimP_C"/>
</dbReference>
<dbReference type="Gene3D" id="3.30.300.70">
    <property type="entry name" value="RimP-like superfamily, N-terminal"/>
    <property type="match status" value="1"/>
</dbReference>
<dbReference type="Pfam" id="PF17384">
    <property type="entry name" value="DUF150_C"/>
    <property type="match status" value="1"/>
</dbReference>
<dbReference type="InterPro" id="IPR003728">
    <property type="entry name" value="Ribosome_maturation_RimP"/>
</dbReference>
<dbReference type="GO" id="GO:0005829">
    <property type="term" value="C:cytosol"/>
    <property type="evidence" value="ECO:0007669"/>
    <property type="project" value="TreeGrafter"/>
</dbReference>
<accession>D4DY23</accession>
<dbReference type="PANTHER" id="PTHR33867:SF1">
    <property type="entry name" value="RIBOSOME MATURATION FACTOR RIMP"/>
    <property type="match status" value="1"/>
</dbReference>
<dbReference type="Proteomes" id="UP000005723">
    <property type="component" value="Unassembled WGS sequence"/>
</dbReference>